<organism evidence="1 2">
    <name type="scientific">Peiella sedimenti</name>
    <dbReference type="NCBI Taxonomy" id="3061083"/>
    <lineage>
        <taxon>Bacteria</taxon>
        <taxon>Pseudomonadati</taxon>
        <taxon>Pseudomonadota</taxon>
        <taxon>Alphaproteobacteria</taxon>
        <taxon>Caulobacterales</taxon>
        <taxon>Caulobacteraceae</taxon>
        <taxon>Peiella</taxon>
    </lineage>
</organism>
<dbReference type="RefSeq" id="WP_302110811.1">
    <property type="nucleotide sequence ID" value="NZ_JAUKTR010000006.1"/>
</dbReference>
<reference evidence="1" key="1">
    <citation type="submission" date="2023-07" db="EMBL/GenBank/DDBJ databases">
        <title>Brevundimonas soil sp. nov., isolated from the soil of chemical plant.</title>
        <authorList>
            <person name="Wu N."/>
        </authorList>
    </citation>
    <scope>NUCLEOTIDE SEQUENCE</scope>
    <source>
        <strain evidence="1">XZ-24</strain>
    </source>
</reference>
<evidence type="ECO:0000313" key="2">
    <source>
        <dbReference type="Proteomes" id="UP001169063"/>
    </source>
</evidence>
<sequence length="141" mass="15760">MSSWESGLEITGPPARRLKVRVRGGYASFSAPAGVSDAEALADWRRMELAIAKGRSRKTVSIGGPPRAYRAQWSCDGYHYRYDATFPRRWTAWAARNVASHLCMWANQLWRATGGRYLVNAHMAEVDRAIADYLAKEPADA</sequence>
<evidence type="ECO:0000313" key="1">
    <source>
        <dbReference type="EMBL" id="MDO1560380.1"/>
    </source>
</evidence>
<dbReference type="EMBL" id="JAUKTR010000006">
    <property type="protein sequence ID" value="MDO1560380.1"/>
    <property type="molecule type" value="Genomic_DNA"/>
</dbReference>
<name>A0ABT8SP69_9CAUL</name>
<gene>
    <name evidence="1" type="ORF">Q0812_13175</name>
</gene>
<protein>
    <submittedName>
        <fullName evidence="1">Uncharacterized protein</fullName>
    </submittedName>
</protein>
<comment type="caution">
    <text evidence="1">The sequence shown here is derived from an EMBL/GenBank/DDBJ whole genome shotgun (WGS) entry which is preliminary data.</text>
</comment>
<proteinExistence type="predicted"/>
<keyword evidence="2" id="KW-1185">Reference proteome</keyword>
<dbReference type="Proteomes" id="UP001169063">
    <property type="component" value="Unassembled WGS sequence"/>
</dbReference>
<accession>A0ABT8SP69</accession>